<dbReference type="Proteomes" id="UP000028524">
    <property type="component" value="Unassembled WGS sequence"/>
</dbReference>
<accession>A0A084QNT4</accession>
<dbReference type="OrthoDB" id="4192220at2759"/>
<evidence type="ECO:0000313" key="1">
    <source>
        <dbReference type="EMBL" id="KFA65619.1"/>
    </source>
</evidence>
<gene>
    <name evidence="1" type="ORF">S40285_09452</name>
</gene>
<evidence type="ECO:0000313" key="2">
    <source>
        <dbReference type="Proteomes" id="UP000028524"/>
    </source>
</evidence>
<keyword evidence="2" id="KW-1185">Reference proteome</keyword>
<dbReference type="OMA" id="MERATWA"/>
<organism evidence="1 2">
    <name type="scientific">Stachybotrys chlorohalonatus (strain IBT 40285)</name>
    <dbReference type="NCBI Taxonomy" id="1283841"/>
    <lineage>
        <taxon>Eukaryota</taxon>
        <taxon>Fungi</taxon>
        <taxon>Dikarya</taxon>
        <taxon>Ascomycota</taxon>
        <taxon>Pezizomycotina</taxon>
        <taxon>Sordariomycetes</taxon>
        <taxon>Hypocreomycetidae</taxon>
        <taxon>Hypocreales</taxon>
        <taxon>Stachybotryaceae</taxon>
        <taxon>Stachybotrys</taxon>
    </lineage>
</organism>
<dbReference type="EMBL" id="KL660589">
    <property type="protein sequence ID" value="KFA65619.1"/>
    <property type="molecule type" value="Genomic_DNA"/>
</dbReference>
<protein>
    <submittedName>
        <fullName evidence="1">Uncharacterized protein</fullName>
    </submittedName>
</protein>
<sequence>MLCFLDAFDRNAAAAHTSSLTLRASNPSLADWEPSQGDYTTISSKLLDGWLRRFADEVIPHMERLTSLSVTPQLLDYCELSRPTLAAILQALPAACVDLELDANGRDRDGTEGTSSETLASADSVHLCEYVRALLPRLHYARVNLRYTCDALVGESTKSGFRPIKMPIMEQLVVNCRRGWTTSGCCPQATTAAPSSWHSVLYGLSHMVDRGGLRPGAELLVLAQVGGSEHDRSNVMTLLRCHTMERATWAYPIATPARPSIDGNDVYHIRTHRGGFVGECSTSLQAIAEHHSWASLKDGSRLPRHRLSSALVDEADTGVETEEAWRARWPRLSCGLWANEKKTGMRLIEATKRTGGLGGEGGYDALRGLVEPTPDGWHRPVEKLGAFLERVEGSE</sequence>
<name>A0A084QNT4_STAC4</name>
<reference evidence="1 2" key="1">
    <citation type="journal article" date="2014" name="BMC Genomics">
        <title>Comparative genome sequencing reveals chemotype-specific gene clusters in the toxigenic black mold Stachybotrys.</title>
        <authorList>
            <person name="Semeiks J."/>
            <person name="Borek D."/>
            <person name="Otwinowski Z."/>
            <person name="Grishin N.V."/>
        </authorList>
    </citation>
    <scope>NUCLEOTIDE SEQUENCE [LARGE SCALE GENOMIC DNA]</scope>
    <source>
        <strain evidence="1 2">IBT 40285</strain>
    </source>
</reference>
<dbReference type="AlphaFoldDB" id="A0A084QNT4"/>
<dbReference type="STRING" id="1283841.A0A084QNT4"/>
<dbReference type="InParanoid" id="A0A084QNT4"/>
<dbReference type="HOGENOM" id="CLU_829429_0_0_1"/>
<proteinExistence type="predicted"/>